<organism evidence="6 7">
    <name type="scientific">Rhizoctonia solani</name>
    <dbReference type="NCBI Taxonomy" id="456999"/>
    <lineage>
        <taxon>Eukaryota</taxon>
        <taxon>Fungi</taxon>
        <taxon>Dikarya</taxon>
        <taxon>Basidiomycota</taxon>
        <taxon>Agaricomycotina</taxon>
        <taxon>Agaricomycetes</taxon>
        <taxon>Cantharellales</taxon>
        <taxon>Ceratobasidiaceae</taxon>
        <taxon>Rhizoctonia</taxon>
    </lineage>
</organism>
<dbReference type="GO" id="GO:0008270">
    <property type="term" value="F:zinc ion binding"/>
    <property type="evidence" value="ECO:0007669"/>
    <property type="project" value="UniProtKB-KW"/>
</dbReference>
<comment type="caution">
    <text evidence="6">The sequence shown here is derived from an EMBL/GenBank/DDBJ whole genome shotgun (WGS) entry which is preliminary data.</text>
</comment>
<dbReference type="PROSITE" id="PS50865">
    <property type="entry name" value="ZF_MYND_2"/>
    <property type="match status" value="1"/>
</dbReference>
<feature type="domain" description="MYND-type" evidence="5">
    <location>
        <begin position="535"/>
        <end position="580"/>
    </location>
</feature>
<evidence type="ECO:0000256" key="4">
    <source>
        <dbReference type="PROSITE-ProRule" id="PRU00134"/>
    </source>
</evidence>
<evidence type="ECO:0000256" key="2">
    <source>
        <dbReference type="ARBA" id="ARBA00022771"/>
    </source>
</evidence>
<evidence type="ECO:0000313" key="6">
    <source>
        <dbReference type="EMBL" id="CAE6512525.1"/>
    </source>
</evidence>
<keyword evidence="1" id="KW-0479">Metal-binding</keyword>
<evidence type="ECO:0000256" key="3">
    <source>
        <dbReference type="ARBA" id="ARBA00022833"/>
    </source>
</evidence>
<dbReference type="Proteomes" id="UP000663853">
    <property type="component" value="Unassembled WGS sequence"/>
</dbReference>
<sequence length="593" mass="67935">MAITTKTFGKNKYGPKLATYLTGEGYNRPRLLAPSLTRLHIADAVKSLADPKKVTYQTFETLMALEWSPACDHIDLVLDDSEVDVFPLCIKLLRVLRSEKRTVLEHAYGFMCLQFLAMAVDIAKIAQVDRIDDFQEDVAKLPSDRSIRLLLNNYLRELEGEALFEHATPIPAQIVWLLGWYRDLETGERTCLPKIGGCGFLDVMFLLEQLWYDRKAFMHAAQAASSIFPGWGGLIYMMWNSAVQTHGFSDDPGYETSRAQHKLHWGYMHEISCRYAICCDEREDPLVLIMIDNQGFRNALVSSGTYTSVDVEDSKRVTTTCAQKLNSVSTINNMNHMAGGTVGYSSLMLRPTNFQVQFTELYQAAIHHAWREVSAVHRMDYMRWFNFAAHFGGLIAFMRQLCNDNRKRATNLKAILEIALGEDIFELLAYVLLFPISSLGIKIKTDQIIPKNELPENYINLDFSEGFRKDRDLAKLPPDPTFFPLWFKVSRCIRFNKYVLGVTRQFRAGDLESFWYMMGETWRLRGYLDQSYAMCAYPRCPAPFNVGSVKCGGCFSKYYCGRRCQEADWVYLHEPHMLECDGAKDMRSSDEAE</sequence>
<dbReference type="AlphaFoldDB" id="A0A8H3D6E9"/>
<evidence type="ECO:0000313" key="7">
    <source>
        <dbReference type="Proteomes" id="UP000663853"/>
    </source>
</evidence>
<evidence type="ECO:0000256" key="1">
    <source>
        <dbReference type="ARBA" id="ARBA00022723"/>
    </source>
</evidence>
<accession>A0A8H3D6E9</accession>
<evidence type="ECO:0000259" key="5">
    <source>
        <dbReference type="PROSITE" id="PS50865"/>
    </source>
</evidence>
<keyword evidence="3" id="KW-0862">Zinc</keyword>
<reference evidence="6" key="1">
    <citation type="submission" date="2021-01" db="EMBL/GenBank/DDBJ databases">
        <authorList>
            <person name="Kaushik A."/>
        </authorList>
    </citation>
    <scope>NUCLEOTIDE SEQUENCE</scope>
    <source>
        <strain evidence="6">AG6-10EEA</strain>
    </source>
</reference>
<dbReference type="Pfam" id="PF01753">
    <property type="entry name" value="zf-MYND"/>
    <property type="match status" value="1"/>
</dbReference>
<protein>
    <recommendedName>
        <fullName evidence="5">MYND-type domain-containing protein</fullName>
    </recommendedName>
</protein>
<dbReference type="EMBL" id="CAJMXA010003705">
    <property type="protein sequence ID" value="CAE6512525.1"/>
    <property type="molecule type" value="Genomic_DNA"/>
</dbReference>
<proteinExistence type="predicted"/>
<keyword evidence="2 4" id="KW-0863">Zinc-finger</keyword>
<dbReference type="Gene3D" id="6.10.140.2220">
    <property type="match status" value="1"/>
</dbReference>
<name>A0A8H3D6E9_9AGAM</name>
<gene>
    <name evidence="6" type="ORF">RDB_LOCUS131354</name>
</gene>
<dbReference type="InterPro" id="IPR002893">
    <property type="entry name" value="Znf_MYND"/>
</dbReference>
<dbReference type="SUPFAM" id="SSF144232">
    <property type="entry name" value="HIT/MYND zinc finger-like"/>
    <property type="match status" value="1"/>
</dbReference>